<evidence type="ECO:0000256" key="10">
    <source>
        <dbReference type="ARBA" id="ARBA00049551"/>
    </source>
</evidence>
<dbReference type="Gene3D" id="1.10.287.3510">
    <property type="match status" value="1"/>
</dbReference>
<feature type="transmembrane region" description="Helical" evidence="11">
    <location>
        <begin position="59"/>
        <end position="81"/>
    </location>
</feature>
<evidence type="ECO:0000256" key="4">
    <source>
        <dbReference type="ARBA" id="ARBA00022692"/>
    </source>
</evidence>
<evidence type="ECO:0000256" key="2">
    <source>
        <dbReference type="ARBA" id="ARBA00010519"/>
    </source>
</evidence>
<dbReference type="InterPro" id="IPR039428">
    <property type="entry name" value="NUOK/Mnh_C1-like"/>
</dbReference>
<keyword evidence="7" id="KW-0520">NAD</keyword>
<evidence type="ECO:0000256" key="7">
    <source>
        <dbReference type="ARBA" id="ARBA00023027"/>
    </source>
</evidence>
<comment type="similarity">
    <text evidence="2">Belongs to the complex I subunit 4L family.</text>
</comment>
<keyword evidence="6 11" id="KW-1133">Transmembrane helix</keyword>
<dbReference type="GO" id="GO:0008137">
    <property type="term" value="F:NADH dehydrogenase (ubiquinone) activity"/>
    <property type="evidence" value="ECO:0007669"/>
    <property type="project" value="UniProtKB-EC"/>
</dbReference>
<reference evidence="12" key="2">
    <citation type="journal article" date="2018" name="Proc. Natl. Acad. Sci. U.S.A.">
        <title>Recurrent symbiont recruitment from fungal parasites in cicadas.</title>
        <authorList>
            <person name="Yu M."/>
            <person name="Moriyama M."/>
            <person name="Lukasik P."/>
            <person name="Vanderpool D."/>
            <person name="Tanahashi M."/>
            <person name="Meng X.-Y."/>
            <person name="McCutcheon J.P."/>
            <person name="Fukatsu T."/>
        </authorList>
    </citation>
    <scope>NUCLEOTIDE SEQUENCE</scope>
    <source>
        <strain evidence="12">AURJAP</strain>
        <tissue evidence="12">Bacteriome</tissue>
    </source>
</reference>
<feature type="transmembrane region" description="Helical" evidence="11">
    <location>
        <begin position="6"/>
        <end position="22"/>
    </location>
</feature>
<dbReference type="GO" id="GO:0016020">
    <property type="term" value="C:membrane"/>
    <property type="evidence" value="ECO:0007669"/>
    <property type="project" value="UniProtKB-SubCell"/>
</dbReference>
<organism evidence="12">
    <name type="scientific">Auritibicen japonicus</name>
    <dbReference type="NCBI Taxonomy" id="1761006"/>
    <lineage>
        <taxon>Eukaryota</taxon>
        <taxon>Metazoa</taxon>
        <taxon>Ecdysozoa</taxon>
        <taxon>Arthropoda</taxon>
        <taxon>Hexapoda</taxon>
        <taxon>Insecta</taxon>
        <taxon>Pterygota</taxon>
        <taxon>Neoptera</taxon>
        <taxon>Paraneoptera</taxon>
        <taxon>Hemiptera</taxon>
        <taxon>Auchenorrhyncha</taxon>
        <taxon>Cicadoidea</taxon>
        <taxon>Cicadidae</taxon>
        <taxon>Cicadinae</taxon>
        <taxon>Cryptotympanini</taxon>
        <taxon>Auritibicen</taxon>
    </lineage>
</organism>
<evidence type="ECO:0000256" key="5">
    <source>
        <dbReference type="ARBA" id="ARBA00022967"/>
    </source>
</evidence>
<evidence type="ECO:0000256" key="1">
    <source>
        <dbReference type="ARBA" id="ARBA00004141"/>
    </source>
</evidence>
<geneLocation type="mitochondrion" evidence="12"/>
<keyword evidence="8 11" id="KW-0472">Membrane</keyword>
<evidence type="ECO:0000256" key="9">
    <source>
        <dbReference type="ARBA" id="ARBA00031586"/>
    </source>
</evidence>
<feature type="transmembrane region" description="Helical" evidence="11">
    <location>
        <begin position="34"/>
        <end position="53"/>
    </location>
</feature>
<comment type="subcellular location">
    <subcellularLocation>
        <location evidence="1">Membrane</location>
        <topology evidence="1">Multi-pass membrane protein</topology>
    </subcellularLocation>
</comment>
<proteinExistence type="inferred from homology"/>
<keyword evidence="4 11" id="KW-0812">Transmembrane</keyword>
<evidence type="ECO:0000256" key="11">
    <source>
        <dbReference type="SAM" id="Phobius"/>
    </source>
</evidence>
<keyword evidence="12" id="KW-0496">Mitochondrion</keyword>
<evidence type="ECO:0000256" key="3">
    <source>
        <dbReference type="ARBA" id="ARBA00016612"/>
    </source>
</evidence>
<accession>A0A344ALD3</accession>
<evidence type="ECO:0000313" key="12">
    <source>
        <dbReference type="EMBL" id="AWV83181.1"/>
    </source>
</evidence>
<reference evidence="12" key="1">
    <citation type="journal article" date="2018" name="J. Hered.">
        <title>One hundred mitochondrial genomes of cicadas.</title>
        <authorList>
            <person name="Lukasik P."/>
            <person name="Chong R.A."/>
            <person name="Nazario K."/>
            <person name="Matsuura Y."/>
            <person name="Bublitz D."/>
            <person name="Campbell M.A."/>
            <person name="Meyer M."/>
            <person name="Van Leuven J.T."/>
            <person name="Pessacq P."/>
            <person name="Veloso C."/>
            <person name="Simon C."/>
            <person name="McCutcheon J.P."/>
        </authorList>
    </citation>
    <scope>NUCLEOTIDE SEQUENCE</scope>
    <source>
        <strain evidence="12">AURJAP</strain>
        <tissue evidence="12">Bacteriome</tissue>
    </source>
</reference>
<comment type="catalytic activity">
    <reaction evidence="10">
        <text>a ubiquinone + NADH + 5 H(+)(in) = a ubiquinol + NAD(+) + 4 H(+)(out)</text>
        <dbReference type="Rhea" id="RHEA:29091"/>
        <dbReference type="Rhea" id="RHEA-COMP:9565"/>
        <dbReference type="Rhea" id="RHEA-COMP:9566"/>
        <dbReference type="ChEBI" id="CHEBI:15378"/>
        <dbReference type="ChEBI" id="CHEBI:16389"/>
        <dbReference type="ChEBI" id="CHEBI:17976"/>
        <dbReference type="ChEBI" id="CHEBI:57540"/>
        <dbReference type="ChEBI" id="CHEBI:57945"/>
        <dbReference type="EC" id="7.1.1.2"/>
    </reaction>
</comment>
<dbReference type="AlphaFoldDB" id="A0A344ALD3"/>
<dbReference type="EMBL" id="MG737716">
    <property type="protein sequence ID" value="AWV83181.1"/>
    <property type="molecule type" value="Genomic_DNA"/>
</dbReference>
<sequence length="97" mass="10980">MSLSLTMCYFSMFLSGLLSLSLSRKHIMTSLLSLELIILSLFCSFSFVLSYMYMDMYMLLVFLTFSVCEGVMGLSCLVILIRSNGNDHLLTMTLKTC</sequence>
<protein>
    <recommendedName>
        <fullName evidence="3">NADH-ubiquinone oxidoreductase chain 4L</fullName>
    </recommendedName>
    <alternativeName>
        <fullName evidence="9">NADH dehydrogenase subunit 4L</fullName>
    </alternativeName>
</protein>
<evidence type="ECO:0000256" key="8">
    <source>
        <dbReference type="ARBA" id="ARBA00023136"/>
    </source>
</evidence>
<name>A0A344ALD3_9HEMI</name>
<dbReference type="Pfam" id="PF00420">
    <property type="entry name" value="Oxidored_q2"/>
    <property type="match status" value="1"/>
</dbReference>
<gene>
    <name evidence="12" type="primary">nad4l</name>
</gene>
<keyword evidence="5" id="KW-1278">Translocase</keyword>
<evidence type="ECO:0000256" key="6">
    <source>
        <dbReference type="ARBA" id="ARBA00022989"/>
    </source>
</evidence>